<evidence type="ECO:0000313" key="3">
    <source>
        <dbReference type="Proteomes" id="UP000757232"/>
    </source>
</evidence>
<dbReference type="Proteomes" id="UP000757232">
    <property type="component" value="Unassembled WGS sequence"/>
</dbReference>
<evidence type="ECO:0000256" key="1">
    <source>
        <dbReference type="SAM" id="MobiDB-lite"/>
    </source>
</evidence>
<organism evidence="2 3">
    <name type="scientific">Sanghuangporus baumii</name>
    <name type="common">Phellinus baumii</name>
    <dbReference type="NCBI Taxonomy" id="108892"/>
    <lineage>
        <taxon>Eukaryota</taxon>
        <taxon>Fungi</taxon>
        <taxon>Dikarya</taxon>
        <taxon>Basidiomycota</taxon>
        <taxon>Agaricomycotina</taxon>
        <taxon>Agaricomycetes</taxon>
        <taxon>Hymenochaetales</taxon>
        <taxon>Hymenochaetaceae</taxon>
        <taxon>Sanghuangporus</taxon>
    </lineage>
</organism>
<name>A0A9Q5NFE7_SANBA</name>
<dbReference type="OrthoDB" id="3266578at2759"/>
<feature type="compositionally biased region" description="Polar residues" evidence="1">
    <location>
        <begin position="440"/>
        <end position="450"/>
    </location>
</feature>
<feature type="compositionally biased region" description="Low complexity" evidence="1">
    <location>
        <begin position="503"/>
        <end position="521"/>
    </location>
</feature>
<feature type="compositionally biased region" description="Basic residues" evidence="1">
    <location>
        <begin position="547"/>
        <end position="567"/>
    </location>
</feature>
<protein>
    <submittedName>
        <fullName evidence="2">Uncharacterized protein</fullName>
    </submittedName>
</protein>
<keyword evidence="3" id="KW-1185">Reference proteome</keyword>
<proteinExistence type="predicted"/>
<dbReference type="EMBL" id="LNZH02000008">
    <property type="protein sequence ID" value="OCB92254.1"/>
    <property type="molecule type" value="Genomic_DNA"/>
</dbReference>
<feature type="compositionally biased region" description="Polar residues" evidence="1">
    <location>
        <begin position="532"/>
        <end position="541"/>
    </location>
</feature>
<accession>A0A9Q5NFE7</accession>
<dbReference type="AlphaFoldDB" id="A0A9Q5NFE7"/>
<feature type="region of interest" description="Disordered" evidence="1">
    <location>
        <begin position="72"/>
        <end position="119"/>
    </location>
</feature>
<feature type="region of interest" description="Disordered" evidence="1">
    <location>
        <begin position="464"/>
        <end position="567"/>
    </location>
</feature>
<feature type="compositionally biased region" description="Polar residues" evidence="1">
    <location>
        <begin position="185"/>
        <end position="194"/>
    </location>
</feature>
<gene>
    <name evidence="2" type="ORF">A7U60_g334</name>
</gene>
<sequence length="567" mass="61540">MRIFLLASGKVTIFTYACKDLLLRVTNKVWIQGHAEKIQKKLDAPIEEFSFSLPKSTSFSDKDLLKITERKVSQSHFSGTSNEGSSNSSSSFTRHKRPRTSETSPPDLPTGGSERHFRETEKEAYHTPIAYSGTSAMRQIVDSIVNANVALSTPPASRSCSPHDGLKPRRRLRQSSQSRPTSRTNSPNPGTRPSTPIPSGWTAPSSRHSFRRFDIRPWGPRHLEYDYNQARKEFQAAAYYALGQYGYEPPKGIGKYKAPAPEFLPSMDDLRRIPDFAKACRKLDYADRALEEALFRGETWENTPIPEKYLKLSLEDAVPEDLCIQRRDNTATQDRSRSSVTLEEAAGQFDSSLLARSSTAPTSVPSSASASEKGTMSAAGDDIRSSRGTSPLAKMTLSDESLPPPVSSSTPQNIGVAPDAGAAHKHASDDASSQAQRHSGITSGVSNASSSRKRLLSEVEIEGGANLTEVKDQPKETGVILQVPTRAYSPDASRTKSGKEVEGSLGRTESESTTGSGSALGFVEMGSAGDSPPTSVSSAMSKETHSRTRGGRVGRMRGRKRGLGRGR</sequence>
<reference evidence="2" key="1">
    <citation type="submission" date="2016-06" db="EMBL/GenBank/DDBJ databases">
        <title>Draft Genome sequence of the fungus Inonotus baumii.</title>
        <authorList>
            <person name="Zhu H."/>
            <person name="Lin W."/>
        </authorList>
    </citation>
    <scope>NUCLEOTIDE SEQUENCE</scope>
    <source>
        <strain evidence="2">821</strain>
    </source>
</reference>
<feature type="compositionally biased region" description="Low complexity" evidence="1">
    <location>
        <begin position="77"/>
        <end position="92"/>
    </location>
</feature>
<feature type="region of interest" description="Disordered" evidence="1">
    <location>
        <begin position="352"/>
        <end position="452"/>
    </location>
</feature>
<feature type="region of interest" description="Disordered" evidence="1">
    <location>
        <begin position="152"/>
        <end position="206"/>
    </location>
</feature>
<comment type="caution">
    <text evidence="2">The sequence shown here is derived from an EMBL/GenBank/DDBJ whole genome shotgun (WGS) entry which is preliminary data.</text>
</comment>
<feature type="compositionally biased region" description="Low complexity" evidence="1">
    <location>
        <begin position="174"/>
        <end position="184"/>
    </location>
</feature>
<evidence type="ECO:0000313" key="2">
    <source>
        <dbReference type="EMBL" id="OCB92254.1"/>
    </source>
</evidence>
<feature type="compositionally biased region" description="Basic and acidic residues" evidence="1">
    <location>
        <begin position="493"/>
        <end position="502"/>
    </location>
</feature>
<feature type="compositionally biased region" description="Low complexity" evidence="1">
    <location>
        <begin position="430"/>
        <end position="439"/>
    </location>
</feature>
<feature type="compositionally biased region" description="Low complexity" evidence="1">
    <location>
        <begin position="357"/>
        <end position="371"/>
    </location>
</feature>